<comment type="caution">
    <text evidence="3">The sequence shown here is derived from an EMBL/GenBank/DDBJ whole genome shotgun (WGS) entry which is preliminary data.</text>
</comment>
<dbReference type="Proteomes" id="UP000603640">
    <property type="component" value="Unassembled WGS sequence"/>
</dbReference>
<dbReference type="EMBL" id="JACRVF010000005">
    <property type="protein sequence ID" value="MBC5994541.1"/>
    <property type="molecule type" value="Genomic_DNA"/>
</dbReference>
<feature type="chain" id="PRO_5038125682" evidence="1">
    <location>
        <begin position="25"/>
        <end position="171"/>
    </location>
</feature>
<dbReference type="Pfam" id="PF13441">
    <property type="entry name" value="Gly-zipper_YMGG"/>
    <property type="match status" value="1"/>
</dbReference>
<feature type="signal peptide" evidence="1">
    <location>
        <begin position="1"/>
        <end position="24"/>
    </location>
</feature>
<name>A0A923SL68_9BACT</name>
<dbReference type="GO" id="GO:0019867">
    <property type="term" value="C:outer membrane"/>
    <property type="evidence" value="ECO:0007669"/>
    <property type="project" value="InterPro"/>
</dbReference>
<evidence type="ECO:0000313" key="3">
    <source>
        <dbReference type="EMBL" id="MBC5994541.1"/>
    </source>
</evidence>
<dbReference type="AlphaFoldDB" id="A0A923SL68"/>
<sequence length="171" mass="18046">MKKISLVLSLTFLMFIVMSSSSQAQERKKWSPQAKGAVIGAATGGAAGAIIHKRNRVVGGVVGGVVGAGAGYGVGKIIDNKRKKEEAAAAAERIAVIERSNDYKAAASTRSSAPARKARKAAVTPAAPEPATMAYADNSNEVLFTSGYVLNPYYGDPSKPYYTSEYRVKSW</sequence>
<keyword evidence="1" id="KW-0732">Signal</keyword>
<keyword evidence="4" id="KW-1185">Reference proteome</keyword>
<feature type="domain" description="YMGG-like Gly-zipper" evidence="2">
    <location>
        <begin position="34"/>
        <end position="76"/>
    </location>
</feature>
<evidence type="ECO:0000313" key="4">
    <source>
        <dbReference type="Proteomes" id="UP000603640"/>
    </source>
</evidence>
<organism evidence="3 4">
    <name type="scientific">Pontibacter cellulosilyticus</name>
    <dbReference type="NCBI Taxonomy" id="1720253"/>
    <lineage>
        <taxon>Bacteria</taxon>
        <taxon>Pseudomonadati</taxon>
        <taxon>Bacteroidota</taxon>
        <taxon>Cytophagia</taxon>
        <taxon>Cytophagales</taxon>
        <taxon>Hymenobacteraceae</taxon>
        <taxon>Pontibacter</taxon>
    </lineage>
</organism>
<dbReference type="RefSeq" id="WP_187068558.1">
    <property type="nucleotide sequence ID" value="NZ_JACRVF010000005.1"/>
</dbReference>
<reference evidence="3" key="1">
    <citation type="submission" date="2020-08" db="EMBL/GenBank/DDBJ databases">
        <title>Pontibacter sp. SD6 16S ribosomal RNA gene Genome sequencing and assembly.</title>
        <authorList>
            <person name="Kang M."/>
        </authorList>
    </citation>
    <scope>NUCLEOTIDE SEQUENCE</scope>
    <source>
        <strain evidence="3">SD6</strain>
    </source>
</reference>
<accession>A0A923SL68</accession>
<protein>
    <submittedName>
        <fullName evidence="3">Glycine zipper 2TM domain-containing protein</fullName>
    </submittedName>
</protein>
<evidence type="ECO:0000259" key="2">
    <source>
        <dbReference type="Pfam" id="PF13441"/>
    </source>
</evidence>
<dbReference type="InterPro" id="IPR027367">
    <property type="entry name" value="Gly-zipper_YMGG"/>
</dbReference>
<proteinExistence type="predicted"/>
<gene>
    <name evidence="3" type="ORF">H8S84_16980</name>
</gene>
<evidence type="ECO:0000256" key="1">
    <source>
        <dbReference type="SAM" id="SignalP"/>
    </source>
</evidence>